<keyword evidence="4" id="KW-0479">Metal-binding</keyword>
<keyword evidence="4" id="KW-0862">Zinc</keyword>
<dbReference type="GO" id="GO:0017136">
    <property type="term" value="F:histone deacetylase activity, NAD-dependent"/>
    <property type="evidence" value="ECO:0007669"/>
    <property type="project" value="TreeGrafter"/>
</dbReference>
<dbReference type="InterPro" id="IPR026591">
    <property type="entry name" value="Sirtuin_cat_small_dom_sf"/>
</dbReference>
<reference evidence="6" key="1">
    <citation type="submission" date="2023-03" db="EMBL/GenBank/DDBJ databases">
        <title>Near-Complete genome sequence of Lipomyces tetrasporous NRRL Y-64009, an oleaginous yeast capable of growing on lignocellulosic hydrolysates.</title>
        <authorList>
            <consortium name="Lawrence Berkeley National Laboratory"/>
            <person name="Jagtap S.S."/>
            <person name="Liu J.-J."/>
            <person name="Walukiewicz H.E."/>
            <person name="Pangilinan J."/>
            <person name="Lipzen A."/>
            <person name="Ahrendt S."/>
            <person name="Koriabine M."/>
            <person name="Cobaugh K."/>
            <person name="Salamov A."/>
            <person name="Yoshinaga Y."/>
            <person name="Ng V."/>
            <person name="Daum C."/>
            <person name="Grigoriev I.V."/>
            <person name="Slininger P.J."/>
            <person name="Dien B.S."/>
            <person name="Jin Y.-S."/>
            <person name="Rao C.V."/>
        </authorList>
    </citation>
    <scope>NUCLEOTIDE SEQUENCE</scope>
    <source>
        <strain evidence="6">NRRL Y-64009</strain>
    </source>
</reference>
<feature type="active site" description="Proton acceptor" evidence="4">
    <location>
        <position position="167"/>
    </location>
</feature>
<dbReference type="AlphaFoldDB" id="A0AAD7QYT9"/>
<dbReference type="GeneID" id="80881472"/>
<dbReference type="Proteomes" id="UP001217417">
    <property type="component" value="Unassembled WGS sequence"/>
</dbReference>
<dbReference type="RefSeq" id="XP_056047353.1">
    <property type="nucleotide sequence ID" value="XM_056186306.1"/>
</dbReference>
<keyword evidence="7" id="KW-1185">Reference proteome</keyword>
<dbReference type="PROSITE" id="PS50305">
    <property type="entry name" value="SIRTUIN"/>
    <property type="match status" value="1"/>
</dbReference>
<evidence type="ECO:0000256" key="2">
    <source>
        <dbReference type="ARBA" id="ARBA00022679"/>
    </source>
</evidence>
<dbReference type="GO" id="GO:0046872">
    <property type="term" value="F:metal ion binding"/>
    <property type="evidence" value="ECO:0007669"/>
    <property type="project" value="UniProtKB-KW"/>
</dbReference>
<keyword evidence="3" id="KW-0520">NAD</keyword>
<keyword evidence="2" id="KW-0808">Transferase</keyword>
<dbReference type="SUPFAM" id="SSF52467">
    <property type="entry name" value="DHS-like NAD/FAD-binding domain"/>
    <property type="match status" value="1"/>
</dbReference>
<name>A0AAD7QYT9_9ASCO</name>
<dbReference type="PANTHER" id="PTHR11085:SF10">
    <property type="entry name" value="NAD-DEPENDENT PROTEIN DEACYLASE SIRTUIN-5, MITOCHONDRIAL-RELATED"/>
    <property type="match status" value="1"/>
</dbReference>
<feature type="binding site" evidence="4">
    <location>
        <position position="248"/>
    </location>
    <ligand>
        <name>Zn(2+)</name>
        <dbReference type="ChEBI" id="CHEBI:29105"/>
    </ligand>
</feature>
<evidence type="ECO:0000259" key="5">
    <source>
        <dbReference type="PROSITE" id="PS50305"/>
    </source>
</evidence>
<comment type="similarity">
    <text evidence="1">Belongs to the sirtuin family. Class I subfamily.</text>
</comment>
<gene>
    <name evidence="6" type="ORF">POJ06DRAFT_243110</name>
</gene>
<feature type="binding site" evidence="4">
    <location>
        <position position="175"/>
    </location>
    <ligand>
        <name>Zn(2+)</name>
        <dbReference type="ChEBI" id="CHEBI:29105"/>
    </ligand>
</feature>
<organism evidence="6 7">
    <name type="scientific">Lipomyces tetrasporus</name>
    <dbReference type="NCBI Taxonomy" id="54092"/>
    <lineage>
        <taxon>Eukaryota</taxon>
        <taxon>Fungi</taxon>
        <taxon>Dikarya</taxon>
        <taxon>Ascomycota</taxon>
        <taxon>Saccharomycotina</taxon>
        <taxon>Lipomycetes</taxon>
        <taxon>Lipomycetales</taxon>
        <taxon>Lipomycetaceae</taxon>
        <taxon>Lipomyces</taxon>
    </lineage>
</organism>
<evidence type="ECO:0000313" key="7">
    <source>
        <dbReference type="Proteomes" id="UP001217417"/>
    </source>
</evidence>
<dbReference type="InterPro" id="IPR026590">
    <property type="entry name" value="Ssirtuin_cat_dom"/>
</dbReference>
<dbReference type="Pfam" id="PF02146">
    <property type="entry name" value="SIR2"/>
    <property type="match status" value="1"/>
</dbReference>
<sequence length="388" mass="43116">MTYRDNSKQENIFHIPARSKKKMLRVPYNLKMAAVPMVLPPTATTLSAAIAATADFLDPATGTTALLTGAGVSVESGIPDYRGPSGTYTLNRNHRPIFYTEFVDHHTIRKRYWARSFLGWQAVRLAKPNRVHKYVGDLINRGWLRSVVTQNVDSLHSAYVKDVTEIHGTLSSAVCLTCGTHYDRSDLQVELARLNPDWADLLQQELDRLSQHRIANPIKDFRLNPDGDLELPARISYDEFKYPTCPACASKGTAKSTSNGAWSEANIDVIVPHSKRKVKDVGVLKPDVVFFGESVDDPVRRAAEQKMNVADKILVVASSLATYSAFRLIKENKINGKRIGIINVGPVRGEHELLLPGDLRVSFIAGDILGGVVDIMNEQRRPLAYTRS</sequence>
<feature type="binding site" evidence="4">
    <location>
        <position position="245"/>
    </location>
    <ligand>
        <name>Zn(2+)</name>
        <dbReference type="ChEBI" id="CHEBI:29105"/>
    </ligand>
</feature>
<dbReference type="Gene3D" id="3.40.50.1220">
    <property type="entry name" value="TPP-binding domain"/>
    <property type="match status" value="2"/>
</dbReference>
<evidence type="ECO:0000313" key="6">
    <source>
        <dbReference type="EMBL" id="KAJ8103903.1"/>
    </source>
</evidence>
<dbReference type="InterPro" id="IPR050134">
    <property type="entry name" value="NAD-dep_sirtuin_deacylases"/>
</dbReference>
<accession>A0AAD7QYT9</accession>
<feature type="binding site" evidence="4">
    <location>
        <position position="178"/>
    </location>
    <ligand>
        <name>Zn(2+)</name>
        <dbReference type="ChEBI" id="CHEBI:29105"/>
    </ligand>
</feature>
<proteinExistence type="inferred from homology"/>
<dbReference type="InterPro" id="IPR003000">
    <property type="entry name" value="Sirtuin"/>
</dbReference>
<feature type="domain" description="Deacetylase sirtuin-type" evidence="5">
    <location>
        <begin position="43"/>
        <end position="388"/>
    </location>
</feature>
<dbReference type="InterPro" id="IPR029035">
    <property type="entry name" value="DHS-like_NAD/FAD-binding_dom"/>
</dbReference>
<evidence type="ECO:0000256" key="4">
    <source>
        <dbReference type="PROSITE-ProRule" id="PRU00236"/>
    </source>
</evidence>
<dbReference type="PANTHER" id="PTHR11085">
    <property type="entry name" value="NAD-DEPENDENT PROTEIN DEACYLASE SIRTUIN-5, MITOCHONDRIAL-RELATED"/>
    <property type="match status" value="1"/>
</dbReference>
<comment type="caution">
    <text evidence="6">The sequence shown here is derived from an EMBL/GenBank/DDBJ whole genome shotgun (WGS) entry which is preliminary data.</text>
</comment>
<dbReference type="Gene3D" id="3.30.1600.10">
    <property type="entry name" value="SIR2/SIRT2 'Small Domain"/>
    <property type="match status" value="2"/>
</dbReference>
<evidence type="ECO:0000256" key="3">
    <source>
        <dbReference type="ARBA" id="ARBA00023027"/>
    </source>
</evidence>
<dbReference type="EMBL" id="JARPMG010000001">
    <property type="protein sequence ID" value="KAJ8103903.1"/>
    <property type="molecule type" value="Genomic_DNA"/>
</dbReference>
<protein>
    <submittedName>
        <fullName evidence="6">DHS-like NAD/FAD-binding domain-containing protein</fullName>
    </submittedName>
</protein>
<dbReference type="GO" id="GO:0070403">
    <property type="term" value="F:NAD+ binding"/>
    <property type="evidence" value="ECO:0007669"/>
    <property type="project" value="InterPro"/>
</dbReference>
<evidence type="ECO:0000256" key="1">
    <source>
        <dbReference type="ARBA" id="ARBA00006924"/>
    </source>
</evidence>